<feature type="transmembrane region" description="Helical" evidence="1">
    <location>
        <begin position="31"/>
        <end position="49"/>
    </location>
</feature>
<feature type="transmembrane region" description="Helical" evidence="1">
    <location>
        <begin position="92"/>
        <end position="113"/>
    </location>
</feature>
<keyword evidence="1" id="KW-0472">Membrane</keyword>
<organism evidence="2 3">
    <name type="scientific">Burkholderia aenigmatica</name>
    <dbReference type="NCBI Taxonomy" id="2015348"/>
    <lineage>
        <taxon>Bacteria</taxon>
        <taxon>Pseudomonadati</taxon>
        <taxon>Pseudomonadota</taxon>
        <taxon>Betaproteobacteria</taxon>
        <taxon>Burkholderiales</taxon>
        <taxon>Burkholderiaceae</taxon>
        <taxon>Burkholderia</taxon>
        <taxon>Burkholderia cepacia complex</taxon>
    </lineage>
</organism>
<evidence type="ECO:0000256" key="1">
    <source>
        <dbReference type="SAM" id="Phobius"/>
    </source>
</evidence>
<proteinExistence type="predicted"/>
<dbReference type="RefSeq" id="WP_046543772.1">
    <property type="nucleotide sequence ID" value="NZ_CABWIL020000049.1"/>
</dbReference>
<sequence length="135" mass="14203">MKPKKLAPLSFVVCMIGAIASVKLPHGLACAGVVAVGGAAGFSFVWHLCRLIEDLDGQPNHEDFHDHKRMASISFAAATMSLYTVLSMPIDAVSMLSVGVLAITGFSSIARLAMFVESRRPRAATAETSAGSARI</sequence>
<dbReference type="EMBL" id="CABWIL020000049">
    <property type="protein sequence ID" value="CAB3974573.1"/>
    <property type="molecule type" value="Genomic_DNA"/>
</dbReference>
<evidence type="ECO:0000313" key="3">
    <source>
        <dbReference type="Proteomes" id="UP000494301"/>
    </source>
</evidence>
<keyword evidence="1" id="KW-0812">Transmembrane</keyword>
<gene>
    <name evidence="2" type="ORF">BLA3211_08074</name>
</gene>
<name>A0A6J5JRA6_9BURK</name>
<dbReference type="Proteomes" id="UP000494301">
    <property type="component" value="Unassembled WGS sequence"/>
</dbReference>
<evidence type="ECO:0000313" key="2">
    <source>
        <dbReference type="EMBL" id="CAB3974573.1"/>
    </source>
</evidence>
<feature type="transmembrane region" description="Helical" evidence="1">
    <location>
        <begin position="70"/>
        <end position="86"/>
    </location>
</feature>
<dbReference type="AlphaFoldDB" id="A0A6J5JRA6"/>
<accession>A0A6J5JRA6</accession>
<keyword evidence="1" id="KW-1133">Transmembrane helix</keyword>
<reference evidence="2 3" key="1">
    <citation type="submission" date="2020-04" db="EMBL/GenBank/DDBJ databases">
        <authorList>
            <person name="Depoorter E."/>
        </authorList>
    </citation>
    <scope>NUCLEOTIDE SEQUENCE [LARGE SCALE GENOMIC DNA]</scope>
    <source>
        <strain evidence="2 3">BCC0217</strain>
    </source>
</reference>
<protein>
    <submittedName>
        <fullName evidence="2">Uncharacterized protein</fullName>
    </submittedName>
</protein>